<accession>A0AAN7LX53</accession>
<dbReference type="SUPFAM" id="SSF46689">
    <property type="entry name" value="Homeodomain-like"/>
    <property type="match status" value="2"/>
</dbReference>
<dbReference type="PANTHER" id="PTHR47340">
    <property type="entry name" value="DUPLICATED HOMEODOMAIN-LIKE SUPERFAMILY PROTEIN"/>
    <property type="match status" value="1"/>
</dbReference>
<dbReference type="PROSITE" id="PS51293">
    <property type="entry name" value="SANT"/>
    <property type="match status" value="2"/>
</dbReference>
<name>A0AAN7LX53_TRANT</name>
<feature type="region of interest" description="Disordered" evidence="1">
    <location>
        <begin position="272"/>
        <end position="322"/>
    </location>
</feature>
<protein>
    <recommendedName>
        <fullName evidence="2">SANT domain-containing protein</fullName>
    </recommendedName>
</protein>
<dbReference type="AlphaFoldDB" id="A0AAN7LX53"/>
<reference evidence="3 4" key="1">
    <citation type="journal article" date="2023" name="Hortic Res">
        <title>Pangenome of water caltrop reveals structural variations and asymmetric subgenome divergence after allopolyploidization.</title>
        <authorList>
            <person name="Zhang X."/>
            <person name="Chen Y."/>
            <person name="Wang L."/>
            <person name="Yuan Y."/>
            <person name="Fang M."/>
            <person name="Shi L."/>
            <person name="Lu R."/>
            <person name="Comes H.P."/>
            <person name="Ma Y."/>
            <person name="Chen Y."/>
            <person name="Huang G."/>
            <person name="Zhou Y."/>
            <person name="Zheng Z."/>
            <person name="Qiu Y."/>
        </authorList>
    </citation>
    <scope>NUCLEOTIDE SEQUENCE [LARGE SCALE GENOMIC DNA]</scope>
    <source>
        <strain evidence="3">F231</strain>
    </source>
</reference>
<dbReference type="Gene3D" id="1.10.10.60">
    <property type="entry name" value="Homeodomain-like"/>
    <property type="match status" value="1"/>
</dbReference>
<dbReference type="InterPro" id="IPR017884">
    <property type="entry name" value="SANT_dom"/>
</dbReference>
<evidence type="ECO:0000313" key="3">
    <source>
        <dbReference type="EMBL" id="KAK4797578.1"/>
    </source>
</evidence>
<gene>
    <name evidence="3" type="ORF">SAY86_029904</name>
</gene>
<dbReference type="Proteomes" id="UP001346149">
    <property type="component" value="Unassembled WGS sequence"/>
</dbReference>
<feature type="compositionally biased region" description="Low complexity" evidence="1">
    <location>
        <begin position="278"/>
        <end position="293"/>
    </location>
</feature>
<keyword evidence="4" id="KW-1185">Reference proteome</keyword>
<feature type="domain" description="SANT" evidence="2">
    <location>
        <begin position="693"/>
        <end position="744"/>
    </location>
</feature>
<dbReference type="SMART" id="SM00717">
    <property type="entry name" value="SANT"/>
    <property type="match status" value="2"/>
</dbReference>
<sequence length="1265" mass="141167">MPQDASPWNRRELKRERFESVARWRGSPSYHGELRLFPRAVAEPRRHSGHGKQGGWHLYSEKPGRKSVHSHSISRTIPMLGDGKQFRVYRDNRGFSAPRESRGGQSLEPSRGSFQMMLKQCGDGNILRDEHGKRNDANHLSPCQKVDEKRLVDSVEWKLRRWKHKGSSPSRDSSLHDSSNAKAAHSWVEWNNESQSNTIIFAHSTLEKDGDYMFLTNQSEEQTSNKKPRLGWGEGLAKYEKKKVEFPFGSSLEGGGIESNLSIHLDAADRTSGDWPVSDSTSPAISSSALDSSFTMKDQAEKSGQDNLSNLQLPVSSSQTGHQEFSVDKEKLDMSSAVWGDLSLVQLPDDISLDSASALSISMDELLHRKDDVLKALLKTESEIDLLENGLRCFPSDHGLVCANSISSCFNLKDYAIPSSGQDDIASVISQPASLPIASSVDTDLGKMCYLNRTIPDFHCRGTVNMLAKDNQLVNEGAHPGTATEMVKAVSGSSREDIVQPFEYVNLHGDAESKLCELTLPIKEHANSESSNVFSNLFMKDHDKSNVAKVGFLYPLPDNSRIREKFCRRKRLSIFKERVLALKFKAFHHLWQNDRHLLSVRIDQLKAKKLDRCQKPLSSIFAHVSSSGTMRMVPNKEIIHYTDKMLTDSCWRICREALKMPALFLNERETIASRFISYNGLVEDPCAVEKERAVINPWTLEERETFLEMMGKYGKDFKRIASFLDHKTTADCIQFYYKNHKSNIFQGLKENPHTGMHPKLPSAYTYMKTFGKRRNHAFNAVSHDILGEPSLVASGDQANDAGYEVDLGSCYGRFSLHPRSTSGPSWVNTFDDEREAIAADVLTKIGSSVVQVKSCREDFSDWTDVEKSKFIQAVSLYGKDFAMISQFLKTRSGGQCRAFFNKARKCLGLDSILPAPAWNTLKSDASAGGDDMDGPHSTKNGPFICQDLSIDDEDHNSLVSVKMEATDVIDCGSSTNLKEGACRSGSTRRAVSKEKFLRTPLKSCALRHEIDVNNQTSDQSPRAVKRWSALLAADSSSCSKFSLSSEFKDLSPVEIDQMEKPPPTIITDSPSFHCVVTKTQNRNHRPGIWKQPSDDSDGNMPNLQELESAGCVGGFKLFGKRILTRMPLQKYPDSCLHGKDKRMGAKVPLNLIGRSVEGRHSSVQEFSMDDHKGLKNIPIRSYGFWDGTKVQTIPCLPDSASLLSRYPATLSKYPLQEVAKSSECNLHKSSSHSAILAWDTAPKHHHSELNVGPGPKQQGGVEWSV</sequence>
<dbReference type="CDD" id="cd00167">
    <property type="entry name" value="SANT"/>
    <property type="match status" value="2"/>
</dbReference>
<organism evidence="3 4">
    <name type="scientific">Trapa natans</name>
    <name type="common">Water chestnut</name>
    <dbReference type="NCBI Taxonomy" id="22666"/>
    <lineage>
        <taxon>Eukaryota</taxon>
        <taxon>Viridiplantae</taxon>
        <taxon>Streptophyta</taxon>
        <taxon>Embryophyta</taxon>
        <taxon>Tracheophyta</taxon>
        <taxon>Spermatophyta</taxon>
        <taxon>Magnoliopsida</taxon>
        <taxon>eudicotyledons</taxon>
        <taxon>Gunneridae</taxon>
        <taxon>Pentapetalae</taxon>
        <taxon>rosids</taxon>
        <taxon>malvids</taxon>
        <taxon>Myrtales</taxon>
        <taxon>Lythraceae</taxon>
        <taxon>Trapa</taxon>
    </lineage>
</organism>
<evidence type="ECO:0000259" key="2">
    <source>
        <dbReference type="PROSITE" id="PS51293"/>
    </source>
</evidence>
<proteinExistence type="predicted"/>
<feature type="region of interest" description="Disordered" evidence="1">
    <location>
        <begin position="43"/>
        <end position="64"/>
    </location>
</feature>
<feature type="domain" description="SANT" evidence="2">
    <location>
        <begin position="857"/>
        <end position="908"/>
    </location>
</feature>
<dbReference type="InterPro" id="IPR009057">
    <property type="entry name" value="Homeodomain-like_sf"/>
</dbReference>
<feature type="compositionally biased region" description="Polar residues" evidence="1">
    <location>
        <begin position="305"/>
        <end position="322"/>
    </location>
</feature>
<dbReference type="EMBL" id="JAXQNO010000005">
    <property type="protein sequence ID" value="KAK4797578.1"/>
    <property type="molecule type" value="Genomic_DNA"/>
</dbReference>
<evidence type="ECO:0000313" key="4">
    <source>
        <dbReference type="Proteomes" id="UP001346149"/>
    </source>
</evidence>
<dbReference type="Pfam" id="PF00249">
    <property type="entry name" value="Myb_DNA-binding"/>
    <property type="match status" value="2"/>
</dbReference>
<evidence type="ECO:0000256" key="1">
    <source>
        <dbReference type="SAM" id="MobiDB-lite"/>
    </source>
</evidence>
<dbReference type="PANTHER" id="PTHR47340:SF1">
    <property type="entry name" value="DUPLICATED HOMEODOMAIN-LIKE SUPERFAMILY PROTEIN"/>
    <property type="match status" value="1"/>
</dbReference>
<feature type="region of interest" description="Disordered" evidence="1">
    <location>
        <begin position="1245"/>
        <end position="1265"/>
    </location>
</feature>
<comment type="caution">
    <text evidence="3">The sequence shown here is derived from an EMBL/GenBank/DDBJ whole genome shotgun (WGS) entry which is preliminary data.</text>
</comment>
<dbReference type="InterPro" id="IPR001005">
    <property type="entry name" value="SANT/Myb"/>
</dbReference>
<dbReference type="Gene3D" id="1.20.58.1880">
    <property type="match status" value="1"/>
</dbReference>